<gene>
    <name evidence="10" type="ORF">THC_0648</name>
</gene>
<dbReference type="SUPFAM" id="SSF161111">
    <property type="entry name" value="Cation efflux protein transmembrane domain-like"/>
    <property type="match status" value="1"/>
</dbReference>
<evidence type="ECO:0000256" key="7">
    <source>
        <dbReference type="SAM" id="Phobius"/>
    </source>
</evidence>
<dbReference type="Gene3D" id="1.20.1510.10">
    <property type="entry name" value="Cation efflux protein transmembrane domain"/>
    <property type="match status" value="1"/>
</dbReference>
<keyword evidence="6 7" id="KW-0472">Membrane</keyword>
<dbReference type="GO" id="GO:0015093">
    <property type="term" value="F:ferrous iron transmembrane transporter activity"/>
    <property type="evidence" value="ECO:0007669"/>
    <property type="project" value="TreeGrafter"/>
</dbReference>
<reference evidence="11" key="2">
    <citation type="journal article" date="2016" name="Int. J. Syst. Evol. Microbiol.">
        <title>Caldimicrobium thiodismutans sp. nov., a sulfur-disproportionating bacterium isolated from a hot spring.</title>
        <authorList>
            <person name="Kojima H."/>
            <person name="Umezawa K."/>
            <person name="Fukui M."/>
        </authorList>
    </citation>
    <scope>NUCLEOTIDE SEQUENCE [LARGE SCALE GENOMIC DNA]</scope>
    <source>
        <strain evidence="11">TF1</strain>
    </source>
</reference>
<dbReference type="GO" id="GO:0006882">
    <property type="term" value="P:intracellular zinc ion homeostasis"/>
    <property type="evidence" value="ECO:0007669"/>
    <property type="project" value="TreeGrafter"/>
</dbReference>
<dbReference type="InterPro" id="IPR002524">
    <property type="entry name" value="Cation_efflux"/>
</dbReference>
<dbReference type="Pfam" id="PF01545">
    <property type="entry name" value="Cation_efflux"/>
    <property type="match status" value="1"/>
</dbReference>
<dbReference type="InterPro" id="IPR058533">
    <property type="entry name" value="Cation_efflux_TM"/>
</dbReference>
<dbReference type="InterPro" id="IPR027469">
    <property type="entry name" value="Cation_efflux_TMD_sf"/>
</dbReference>
<evidence type="ECO:0000259" key="9">
    <source>
        <dbReference type="Pfam" id="PF16916"/>
    </source>
</evidence>
<name>A0A0U5B4R3_9BACT</name>
<feature type="transmembrane region" description="Helical" evidence="7">
    <location>
        <begin position="180"/>
        <end position="199"/>
    </location>
</feature>
<dbReference type="InterPro" id="IPR036837">
    <property type="entry name" value="Cation_efflux_CTD_sf"/>
</dbReference>
<dbReference type="PANTHER" id="PTHR43840:SF15">
    <property type="entry name" value="MITOCHONDRIAL METAL TRANSPORTER 1-RELATED"/>
    <property type="match status" value="1"/>
</dbReference>
<dbReference type="Gene3D" id="3.30.70.1350">
    <property type="entry name" value="Cation efflux protein, cytoplasmic domain"/>
    <property type="match status" value="1"/>
</dbReference>
<evidence type="ECO:0000256" key="4">
    <source>
        <dbReference type="ARBA" id="ARBA00022692"/>
    </source>
</evidence>
<keyword evidence="4 7" id="KW-0812">Transmembrane</keyword>
<dbReference type="GO" id="GO:0015341">
    <property type="term" value="F:zinc efflux antiporter activity"/>
    <property type="evidence" value="ECO:0007669"/>
    <property type="project" value="TreeGrafter"/>
</dbReference>
<reference evidence="10 11" key="1">
    <citation type="journal article" date="2016" name="Int. J. Syst. Evol. Microbiol.">
        <title>Caldimicrobium thiodismutans sp. nov., a sulfur-disproportionating bacterium isolated from a hot spring, and emended description of the genus Caldimicrobium.</title>
        <authorList>
            <person name="Kojima H."/>
            <person name="Umezawa K."/>
            <person name="Fukui M."/>
        </authorList>
    </citation>
    <scope>NUCLEOTIDE SEQUENCE [LARGE SCALE GENOMIC DNA]</scope>
    <source>
        <strain evidence="10 11">TF1</strain>
    </source>
</reference>
<accession>A0A0U5B4R3</accession>
<feature type="domain" description="Cation efflux protein transmembrane" evidence="8">
    <location>
        <begin position="17"/>
        <end position="210"/>
    </location>
</feature>
<dbReference type="NCBIfam" id="TIGR01297">
    <property type="entry name" value="CDF"/>
    <property type="match status" value="1"/>
</dbReference>
<proteinExistence type="inferred from homology"/>
<feature type="domain" description="Cation efflux protein cytoplasmic" evidence="9">
    <location>
        <begin position="237"/>
        <end position="295"/>
    </location>
</feature>
<dbReference type="InterPro" id="IPR050291">
    <property type="entry name" value="CDF_Transporter"/>
</dbReference>
<dbReference type="RefSeq" id="WP_068513237.1">
    <property type="nucleotide sequence ID" value="NZ_AP014945.1"/>
</dbReference>
<evidence type="ECO:0000256" key="5">
    <source>
        <dbReference type="ARBA" id="ARBA00022989"/>
    </source>
</evidence>
<sequence>MEIQELFNDSKALKLTWLSLGTSFFICVLKFLAYSVTGSVAIYSDAMESIINIFSAFFAMIGTKIAIKPSDREHPYGHTKIEYLVALLESLFIIFASITIFWKAYQRLFKPEAPETLGIGLILITLSLLLNGLLSLKIYKQGKKEASPILISHATHLFTDVLTTVGILIGILLAKLLNFWYLDPILAILVSLNILYLGYKILKDAINSLLDVSLCQEKIRDIHKIIESTIHKSSIHEAEIHDFKSRKAGRSGFVEFHLTVPGKISVQEAHDLCDEIERQIKTTHPEISVTIHLEPDTEKK</sequence>
<keyword evidence="3" id="KW-0813">Transport</keyword>
<feature type="transmembrane region" description="Helical" evidence="7">
    <location>
        <begin position="117"/>
        <end position="136"/>
    </location>
</feature>
<feature type="transmembrane region" description="Helical" evidence="7">
    <location>
        <begin position="12"/>
        <end position="34"/>
    </location>
</feature>
<evidence type="ECO:0000256" key="6">
    <source>
        <dbReference type="ARBA" id="ARBA00023136"/>
    </source>
</evidence>
<dbReference type="PANTHER" id="PTHR43840">
    <property type="entry name" value="MITOCHONDRIAL METAL TRANSPORTER 1-RELATED"/>
    <property type="match status" value="1"/>
</dbReference>
<dbReference type="AlphaFoldDB" id="A0A0U5B4R3"/>
<evidence type="ECO:0000313" key="10">
    <source>
        <dbReference type="EMBL" id="BAU23040.1"/>
    </source>
</evidence>
<dbReference type="SUPFAM" id="SSF160240">
    <property type="entry name" value="Cation efflux protein cytoplasmic domain-like"/>
    <property type="match status" value="1"/>
</dbReference>
<comment type="subcellular location">
    <subcellularLocation>
        <location evidence="1">Membrane</location>
        <topology evidence="1">Multi-pass membrane protein</topology>
    </subcellularLocation>
</comment>
<dbReference type="OrthoDB" id="9806522at2"/>
<comment type="similarity">
    <text evidence="2">Belongs to the cation diffusion facilitator (CDF) transporter (TC 2.A.4) family.</text>
</comment>
<dbReference type="InterPro" id="IPR027470">
    <property type="entry name" value="Cation_efflux_CTD"/>
</dbReference>
<organism evidence="10 11">
    <name type="scientific">Caldimicrobium thiodismutans</name>
    <dbReference type="NCBI Taxonomy" id="1653476"/>
    <lineage>
        <taxon>Bacteria</taxon>
        <taxon>Pseudomonadati</taxon>
        <taxon>Thermodesulfobacteriota</taxon>
        <taxon>Thermodesulfobacteria</taxon>
        <taxon>Thermodesulfobacteriales</taxon>
        <taxon>Thermodesulfobacteriaceae</taxon>
        <taxon>Caldimicrobium</taxon>
    </lineage>
</organism>
<feature type="transmembrane region" description="Helical" evidence="7">
    <location>
        <begin position="157"/>
        <end position="174"/>
    </location>
</feature>
<dbReference type="KEGG" id="cthi:THC_0648"/>
<protein>
    <submittedName>
        <fullName evidence="10">Cadmium transporter</fullName>
    </submittedName>
</protein>
<feature type="transmembrane region" description="Helical" evidence="7">
    <location>
        <begin position="40"/>
        <end position="62"/>
    </location>
</feature>
<dbReference type="GO" id="GO:0015086">
    <property type="term" value="F:cadmium ion transmembrane transporter activity"/>
    <property type="evidence" value="ECO:0007669"/>
    <property type="project" value="TreeGrafter"/>
</dbReference>
<dbReference type="GO" id="GO:0005886">
    <property type="term" value="C:plasma membrane"/>
    <property type="evidence" value="ECO:0007669"/>
    <property type="project" value="TreeGrafter"/>
</dbReference>
<dbReference type="Pfam" id="PF16916">
    <property type="entry name" value="ZT_dimer"/>
    <property type="match status" value="1"/>
</dbReference>
<evidence type="ECO:0000259" key="8">
    <source>
        <dbReference type="Pfam" id="PF01545"/>
    </source>
</evidence>
<dbReference type="Proteomes" id="UP000068196">
    <property type="component" value="Chromosome"/>
</dbReference>
<evidence type="ECO:0000313" key="11">
    <source>
        <dbReference type="Proteomes" id="UP000068196"/>
    </source>
</evidence>
<evidence type="ECO:0000256" key="3">
    <source>
        <dbReference type="ARBA" id="ARBA00022448"/>
    </source>
</evidence>
<dbReference type="EMBL" id="AP014945">
    <property type="protein sequence ID" value="BAU23040.1"/>
    <property type="molecule type" value="Genomic_DNA"/>
</dbReference>
<evidence type="ECO:0000256" key="1">
    <source>
        <dbReference type="ARBA" id="ARBA00004141"/>
    </source>
</evidence>
<evidence type="ECO:0000256" key="2">
    <source>
        <dbReference type="ARBA" id="ARBA00008114"/>
    </source>
</evidence>
<feature type="transmembrane region" description="Helical" evidence="7">
    <location>
        <begin position="83"/>
        <end position="105"/>
    </location>
</feature>
<keyword evidence="11" id="KW-1185">Reference proteome</keyword>
<keyword evidence="5 7" id="KW-1133">Transmembrane helix</keyword>
<dbReference type="STRING" id="1653476.THC_0648"/>